<evidence type="ECO:0000313" key="9">
    <source>
        <dbReference type="EMBL" id="MCP2163621.1"/>
    </source>
</evidence>
<keyword evidence="10" id="KW-1185">Reference proteome</keyword>
<evidence type="ECO:0000259" key="6">
    <source>
        <dbReference type="Pfam" id="PF00441"/>
    </source>
</evidence>
<dbReference type="GO" id="GO:0006635">
    <property type="term" value="P:fatty acid beta-oxidation"/>
    <property type="evidence" value="ECO:0007669"/>
    <property type="project" value="InterPro"/>
</dbReference>
<sequence>MTQPDNLLTADFYGYEALLSEEERKLLLKARDFMRTEVKPLVNEYWARGEFPRELIGKFRELGLAGVAYEGYGDPLPAASHLLTGMLAMEYTRTDPSVATFYGVHNGLAMYSVYSGGDQEQRDRWLPAMAAMDKIGAFAMTEPLGGSDVAGGMRTTAERGADGTWVLNGAKKWIGNATFADLVVVWARDVADNHVKGFVVERGTPGFEPVKIENKVAFRIVENAEITLTDVRVPEANRLQNINSFRDVAGILRATRGGVAWQALGVMIGAYEAALAYAKERKQFGRPIAKFQLVQDLLVRSLGNITACWGMLVQLARLQDNGIFRDEHSSLAKAFVTSRMREVVAWSREIFGGNGIVLDHDVARFFVDAEAIYSFEGTREMNTLIVGKSITGESAFV</sequence>
<reference evidence="9" key="1">
    <citation type="submission" date="2022-06" db="EMBL/GenBank/DDBJ databases">
        <title>Genomic Encyclopedia of Archaeal and Bacterial Type Strains, Phase II (KMG-II): from individual species to whole genera.</title>
        <authorList>
            <person name="Goeker M."/>
        </authorList>
    </citation>
    <scope>NUCLEOTIDE SEQUENCE</scope>
    <source>
        <strain evidence="9">DSM 43935</strain>
    </source>
</reference>
<dbReference type="Pfam" id="PF00441">
    <property type="entry name" value="Acyl-CoA_dh_1"/>
    <property type="match status" value="1"/>
</dbReference>
<dbReference type="PANTHER" id="PTHR43188:SF1">
    <property type="entry name" value="ACYL-COA DEHYDROGENASE"/>
    <property type="match status" value="1"/>
</dbReference>
<dbReference type="InterPro" id="IPR036250">
    <property type="entry name" value="AcylCo_DH-like_C"/>
</dbReference>
<evidence type="ECO:0000256" key="3">
    <source>
        <dbReference type="ARBA" id="ARBA00022630"/>
    </source>
</evidence>
<evidence type="ECO:0000259" key="7">
    <source>
        <dbReference type="Pfam" id="PF02770"/>
    </source>
</evidence>
<keyword evidence="5" id="KW-0560">Oxidoreductase</keyword>
<comment type="similarity">
    <text evidence="2 5">Belongs to the acyl-CoA dehydrogenase family.</text>
</comment>
<dbReference type="InterPro" id="IPR006091">
    <property type="entry name" value="Acyl-CoA_Oxase/DH_mid-dom"/>
</dbReference>
<dbReference type="Pfam" id="PF02771">
    <property type="entry name" value="Acyl-CoA_dh_N"/>
    <property type="match status" value="1"/>
</dbReference>
<dbReference type="InterPro" id="IPR009100">
    <property type="entry name" value="AcylCoA_DH/oxidase_NM_dom_sf"/>
</dbReference>
<dbReference type="RefSeq" id="WP_253766423.1">
    <property type="nucleotide sequence ID" value="NZ_JAMTCK010000001.1"/>
</dbReference>
<dbReference type="InterPro" id="IPR013786">
    <property type="entry name" value="AcylCoA_DH/ox_N"/>
</dbReference>
<dbReference type="GO" id="GO:0050660">
    <property type="term" value="F:flavin adenine dinucleotide binding"/>
    <property type="evidence" value="ECO:0007669"/>
    <property type="project" value="InterPro"/>
</dbReference>
<comment type="caution">
    <text evidence="9">The sequence shown here is derived from an EMBL/GenBank/DDBJ whole genome shotgun (WGS) entry which is preliminary data.</text>
</comment>
<dbReference type="PROSITE" id="PS00073">
    <property type="entry name" value="ACYL_COA_DH_2"/>
    <property type="match status" value="1"/>
</dbReference>
<feature type="domain" description="Acyl-CoA oxidase/dehydrogenase middle" evidence="7">
    <location>
        <begin position="137"/>
        <end position="231"/>
    </location>
</feature>
<dbReference type="PANTHER" id="PTHR43188">
    <property type="entry name" value="ACYL-COENZYME A OXIDASE"/>
    <property type="match status" value="1"/>
</dbReference>
<dbReference type="GO" id="GO:0003995">
    <property type="term" value="F:acyl-CoA dehydrogenase activity"/>
    <property type="evidence" value="ECO:0007669"/>
    <property type="project" value="InterPro"/>
</dbReference>
<evidence type="ECO:0000259" key="8">
    <source>
        <dbReference type="Pfam" id="PF02771"/>
    </source>
</evidence>
<evidence type="ECO:0000256" key="1">
    <source>
        <dbReference type="ARBA" id="ARBA00001974"/>
    </source>
</evidence>
<dbReference type="SUPFAM" id="SSF56645">
    <property type="entry name" value="Acyl-CoA dehydrogenase NM domain-like"/>
    <property type="match status" value="1"/>
</dbReference>
<name>A0AAE3G8E9_9PSEU</name>
<dbReference type="InterPro" id="IPR037069">
    <property type="entry name" value="AcylCoA_DH/ox_N_sf"/>
</dbReference>
<evidence type="ECO:0000313" key="10">
    <source>
        <dbReference type="Proteomes" id="UP001206128"/>
    </source>
</evidence>
<dbReference type="AlphaFoldDB" id="A0AAE3G8E9"/>
<accession>A0AAE3G8E9</accession>
<feature type="domain" description="Acyl-CoA dehydrogenase/oxidase C-terminal" evidence="6">
    <location>
        <begin position="250"/>
        <end position="390"/>
    </location>
</feature>
<dbReference type="Gene3D" id="1.20.140.10">
    <property type="entry name" value="Butyryl-CoA Dehydrogenase, subunit A, domain 3"/>
    <property type="match status" value="1"/>
</dbReference>
<dbReference type="EMBL" id="JAMTCK010000001">
    <property type="protein sequence ID" value="MCP2163621.1"/>
    <property type="molecule type" value="Genomic_DNA"/>
</dbReference>
<dbReference type="PROSITE" id="PS00072">
    <property type="entry name" value="ACYL_COA_DH_1"/>
    <property type="match status" value="1"/>
</dbReference>
<dbReference type="InterPro" id="IPR009075">
    <property type="entry name" value="AcylCo_DH/oxidase_C"/>
</dbReference>
<dbReference type="Pfam" id="PF02770">
    <property type="entry name" value="Acyl-CoA_dh_M"/>
    <property type="match status" value="1"/>
</dbReference>
<dbReference type="Gene3D" id="1.10.540.10">
    <property type="entry name" value="Acyl-CoA dehydrogenase/oxidase, N-terminal domain"/>
    <property type="match status" value="1"/>
</dbReference>
<dbReference type="InterPro" id="IPR045008">
    <property type="entry name" value="ACX4-like"/>
</dbReference>
<evidence type="ECO:0000256" key="5">
    <source>
        <dbReference type="RuleBase" id="RU362125"/>
    </source>
</evidence>
<protein>
    <submittedName>
        <fullName evidence="9">Glutaryl-CoA dehydrogenase</fullName>
    </submittedName>
</protein>
<keyword evidence="3 5" id="KW-0285">Flavoprotein</keyword>
<dbReference type="InterPro" id="IPR006089">
    <property type="entry name" value="Acyl-CoA_DH_CS"/>
</dbReference>
<dbReference type="Proteomes" id="UP001206128">
    <property type="component" value="Unassembled WGS sequence"/>
</dbReference>
<feature type="domain" description="Acyl-CoA dehydrogenase/oxidase N-terminal" evidence="8">
    <location>
        <begin position="20"/>
        <end position="132"/>
    </location>
</feature>
<dbReference type="InterPro" id="IPR046373">
    <property type="entry name" value="Acyl-CoA_Oxase/DH_mid-dom_sf"/>
</dbReference>
<evidence type="ECO:0000256" key="2">
    <source>
        <dbReference type="ARBA" id="ARBA00009347"/>
    </source>
</evidence>
<gene>
    <name evidence="9" type="ORF">LX83_000461</name>
</gene>
<dbReference type="SUPFAM" id="SSF47203">
    <property type="entry name" value="Acyl-CoA dehydrogenase C-terminal domain-like"/>
    <property type="match status" value="1"/>
</dbReference>
<proteinExistence type="inferred from homology"/>
<comment type="cofactor">
    <cofactor evidence="1 5">
        <name>FAD</name>
        <dbReference type="ChEBI" id="CHEBI:57692"/>
    </cofactor>
</comment>
<organism evidence="9 10">
    <name type="scientific">Goodfellowiella coeruleoviolacea</name>
    <dbReference type="NCBI Taxonomy" id="334858"/>
    <lineage>
        <taxon>Bacteria</taxon>
        <taxon>Bacillati</taxon>
        <taxon>Actinomycetota</taxon>
        <taxon>Actinomycetes</taxon>
        <taxon>Pseudonocardiales</taxon>
        <taxon>Pseudonocardiaceae</taxon>
        <taxon>Goodfellowiella</taxon>
    </lineage>
</organism>
<keyword evidence="4 5" id="KW-0274">FAD</keyword>
<dbReference type="Gene3D" id="2.40.110.10">
    <property type="entry name" value="Butyryl-CoA Dehydrogenase, subunit A, domain 2"/>
    <property type="match status" value="1"/>
</dbReference>
<evidence type="ECO:0000256" key="4">
    <source>
        <dbReference type="ARBA" id="ARBA00022827"/>
    </source>
</evidence>